<gene>
    <name evidence="3" type="ORF">SYK_07940</name>
</gene>
<evidence type="ECO:0000313" key="4">
    <source>
        <dbReference type="Proteomes" id="UP001317742"/>
    </source>
</evidence>
<dbReference type="Proteomes" id="UP001317742">
    <property type="component" value="Chromosome"/>
</dbReference>
<dbReference type="EMBL" id="AP026709">
    <property type="protein sequence ID" value="BDQ36434.1"/>
    <property type="molecule type" value="Genomic_DNA"/>
</dbReference>
<accession>A0ABM8AY44</accession>
<feature type="compositionally biased region" description="Basic and acidic residues" evidence="1">
    <location>
        <begin position="937"/>
        <end position="947"/>
    </location>
</feature>
<dbReference type="RefSeq" id="WP_281762334.1">
    <property type="nucleotide sequence ID" value="NZ_AP026709.1"/>
</dbReference>
<proteinExistence type="predicted"/>
<evidence type="ECO:0000313" key="3">
    <source>
        <dbReference type="EMBL" id="BDQ36434.1"/>
    </source>
</evidence>
<feature type="domain" description="AsmA" evidence="2">
    <location>
        <begin position="805"/>
        <end position="974"/>
    </location>
</feature>
<evidence type="ECO:0000256" key="1">
    <source>
        <dbReference type="SAM" id="MobiDB-lite"/>
    </source>
</evidence>
<dbReference type="Pfam" id="PF05170">
    <property type="entry name" value="AsmA"/>
    <property type="match status" value="2"/>
</dbReference>
<dbReference type="InterPro" id="IPR052894">
    <property type="entry name" value="AsmA-related"/>
</dbReference>
<organism evidence="3 4">
    <name type="scientific">Pseudodesulfovibrio nedwellii</name>
    <dbReference type="NCBI Taxonomy" id="2973072"/>
    <lineage>
        <taxon>Bacteria</taxon>
        <taxon>Pseudomonadati</taxon>
        <taxon>Thermodesulfobacteriota</taxon>
        <taxon>Desulfovibrionia</taxon>
        <taxon>Desulfovibrionales</taxon>
        <taxon>Desulfovibrionaceae</taxon>
    </lineage>
</organism>
<dbReference type="PANTHER" id="PTHR30441:SF4">
    <property type="entry name" value="PROTEIN ASMA"/>
    <property type="match status" value="1"/>
</dbReference>
<protein>
    <recommendedName>
        <fullName evidence="2">AsmA domain-containing protein</fullName>
    </recommendedName>
</protein>
<dbReference type="InterPro" id="IPR007844">
    <property type="entry name" value="AsmA"/>
</dbReference>
<reference evidence="3 4" key="1">
    <citation type="submission" date="2022-08" db="EMBL/GenBank/DDBJ databases">
        <title>Genome Sequence of the sulphate-reducing bacterium, Pseudodesulfovibrio sp. SYK.</title>
        <authorList>
            <person name="Kondo R."/>
            <person name="Kataoka T."/>
        </authorList>
    </citation>
    <scope>NUCLEOTIDE SEQUENCE [LARGE SCALE GENOMIC DNA]</scope>
    <source>
        <strain evidence="3 4">SYK</strain>
    </source>
</reference>
<sequence length="1055" mass="114681">MRVAIKRLLLLLVELCVALLFGATVALFWASYYIDTDDFRTTFTQKLSVILDRKVELAGELDIVVWPDLALEVEGLTVEETPAFGTGPAAEFDTIRIMVEVLPLLSKQLQIESVVVEGMQGSVIYSENGLFNWQTLLDSTVNQKDDDSSTLLDGWKFSVEAVEIVDAEVLYRDIPTQSEYRLSGIDLRTGMFRPGEDVPFSVSSDFSWAEQGLFSALTLKGVVRVSSDGSEVTLKDSSVYGTVSGDFLPEGAAPGELTAYLDVDWKNRSVGLRDLQVLFLGLRAEGNLKSGNLSKGFTAEGLVTVHPFIPSELIARHAPSLPLSKVNGLTSGAMTTFVKVSDKGVSFENLAFTLDDLIVRGNLSITGYSKPVFDFVLRSNTIELDRYLPLFVTGTPFVWNDFHLNFFKKFRGKGAIRADGLKVMGAHISDIRLKVAAQNSKISFIAESARHKLTSLTGSMDVTLGSSSQSGVPTLAIETLINAHSSKDGFTLLQHSPLFVGGAGRCTISTSVATMKCPPEERSISILRHLKSSVGFSLGRGFSRYEEKSGQPRELHYSKADVNVSVTPAQGILETEWNSIVDVTAKTRGGKNVETLSLIAQGPLSFGIDDGEVRSSGMAMNGHVTSSLLPKQAKRVTANGTVVFDSEKGTLALSEGFIRVLETSITGSGQLTDLHGKFKGSGGVSISGANPKRVIYLLTGKALRTKDTTALTKAVLNTRFSIDKEGFVLSELRGELDGMPIKGRVAGAGFKNPVLAFTMTAGDFDLDRYLPPSRKPNSRTGKIPEAQPVRLPLEFLRALRLSGKVAFDSFTLADIRATRLTGRLRADNGDIHVSKVQGQLHGGSLTGDWTGQVSEISLSTDLVLDVENMQVGPLLKDMTKRDYIRGKTDVDIDLKSRGTTDDDILANLQGTTNVRVSNGSFKFTGYNSKPEQISAKRSTDTVGKETQQKPLPRTPFQKAVTDFSVKKGVFTADKFRVEAPPVLQSYGEGSFSLPDNSIDLAIRNDFVVVPSVTIKLVGKLTDPQVEIPTGKIVHDTVYNILSIPKTSFEFLRDLF</sequence>
<feature type="region of interest" description="Disordered" evidence="1">
    <location>
        <begin position="932"/>
        <end position="952"/>
    </location>
</feature>
<feature type="domain" description="AsmA" evidence="2">
    <location>
        <begin position="23"/>
        <end position="196"/>
    </location>
</feature>
<name>A0ABM8AY44_9BACT</name>
<evidence type="ECO:0000259" key="2">
    <source>
        <dbReference type="Pfam" id="PF05170"/>
    </source>
</evidence>
<dbReference type="PANTHER" id="PTHR30441">
    <property type="entry name" value="DUF748 DOMAIN-CONTAINING PROTEIN"/>
    <property type="match status" value="1"/>
</dbReference>
<keyword evidence="4" id="KW-1185">Reference proteome</keyword>